<keyword evidence="10" id="KW-1185">Reference proteome</keyword>
<dbReference type="AlphaFoldDB" id="A0AAN6JW84"/>
<evidence type="ECO:0000313" key="10">
    <source>
        <dbReference type="Proteomes" id="UP001176517"/>
    </source>
</evidence>
<protein>
    <recommendedName>
        <fullName evidence="11">DUF788-domain-containing protein</fullName>
    </recommendedName>
</protein>
<feature type="transmembrane region" description="Helical" evidence="8">
    <location>
        <begin position="45"/>
        <end position="63"/>
    </location>
</feature>
<keyword evidence="3 8" id="KW-0812">Transmembrane</keyword>
<comment type="similarity">
    <text evidence="2">Belongs to the TMEM208 family.</text>
</comment>
<feature type="region of interest" description="Disordered" evidence="7">
    <location>
        <begin position="146"/>
        <end position="188"/>
    </location>
</feature>
<dbReference type="GO" id="GO:0006624">
    <property type="term" value="P:vacuolar protein processing"/>
    <property type="evidence" value="ECO:0007669"/>
    <property type="project" value="TreeGrafter"/>
</dbReference>
<evidence type="ECO:0000256" key="7">
    <source>
        <dbReference type="SAM" id="MobiDB-lite"/>
    </source>
</evidence>
<evidence type="ECO:0000256" key="2">
    <source>
        <dbReference type="ARBA" id="ARBA00009950"/>
    </source>
</evidence>
<reference evidence="9" key="1">
    <citation type="journal article" date="2023" name="PhytoFront">
        <title>Draft Genome Resources of Seven Strains of Tilletia horrida, Causal Agent of Kernel Smut of Rice.</title>
        <authorList>
            <person name="Khanal S."/>
            <person name="Antony Babu S."/>
            <person name="Zhou X.G."/>
        </authorList>
    </citation>
    <scope>NUCLEOTIDE SEQUENCE</scope>
    <source>
        <strain evidence="9">TX6</strain>
    </source>
</reference>
<dbReference type="PANTHER" id="PTHR13505">
    <property type="entry name" value="TRANSMEMBRANE PROTEIN 208"/>
    <property type="match status" value="1"/>
</dbReference>
<comment type="caution">
    <text evidence="9">The sequence shown here is derived from an EMBL/GenBank/DDBJ whole genome shotgun (WGS) entry which is preliminary data.</text>
</comment>
<accession>A0AAN6JW84</accession>
<keyword evidence="5 8" id="KW-1133">Transmembrane helix</keyword>
<evidence type="ECO:0008006" key="11">
    <source>
        <dbReference type="Google" id="ProtNLM"/>
    </source>
</evidence>
<name>A0AAN6JW84_9BASI</name>
<sequence length="188" mass="20381">MAKGAAKKAASSNASTSQILLIGFALSNAAQLLLRFGLFRSTASISLFLLYASTQAVALFLWSQLHSMGRQGVNLSEQGGLTPYLFDIIYVTWFCNVGAALISDKIWYLYLLIPGFAVTLLYSRLIVPYLLGGRDPIRSFFSRSAASAPGQKGTAAAQQATDGATSKRQQKLQKRADKGDPRVRAVQR</sequence>
<evidence type="ECO:0000256" key="4">
    <source>
        <dbReference type="ARBA" id="ARBA00022824"/>
    </source>
</evidence>
<comment type="subcellular location">
    <subcellularLocation>
        <location evidence="1">Endoplasmic reticulum membrane</location>
        <topology evidence="1">Multi-pass membrane protein</topology>
    </subcellularLocation>
</comment>
<feature type="compositionally biased region" description="Basic and acidic residues" evidence="7">
    <location>
        <begin position="174"/>
        <end position="188"/>
    </location>
</feature>
<feature type="compositionally biased region" description="Low complexity" evidence="7">
    <location>
        <begin position="146"/>
        <end position="164"/>
    </location>
</feature>
<feature type="transmembrane region" description="Helical" evidence="8">
    <location>
        <begin position="108"/>
        <end position="131"/>
    </location>
</feature>
<keyword evidence="6 8" id="KW-0472">Membrane</keyword>
<evidence type="ECO:0000256" key="3">
    <source>
        <dbReference type="ARBA" id="ARBA00022692"/>
    </source>
</evidence>
<evidence type="ECO:0000256" key="8">
    <source>
        <dbReference type="SAM" id="Phobius"/>
    </source>
</evidence>
<evidence type="ECO:0000313" key="9">
    <source>
        <dbReference type="EMBL" id="KAK0546560.1"/>
    </source>
</evidence>
<dbReference type="InterPro" id="IPR008506">
    <property type="entry name" value="SND2/TMEM208"/>
</dbReference>
<evidence type="ECO:0000256" key="5">
    <source>
        <dbReference type="ARBA" id="ARBA00022989"/>
    </source>
</evidence>
<keyword evidence="4" id="KW-0256">Endoplasmic reticulum</keyword>
<evidence type="ECO:0000256" key="6">
    <source>
        <dbReference type="ARBA" id="ARBA00023136"/>
    </source>
</evidence>
<dbReference type="GO" id="GO:0005789">
    <property type="term" value="C:endoplasmic reticulum membrane"/>
    <property type="evidence" value="ECO:0007669"/>
    <property type="project" value="UniProtKB-SubCell"/>
</dbReference>
<dbReference type="Proteomes" id="UP001176517">
    <property type="component" value="Unassembled WGS sequence"/>
</dbReference>
<dbReference type="EMBL" id="JAPDMZ010000188">
    <property type="protein sequence ID" value="KAK0546560.1"/>
    <property type="molecule type" value="Genomic_DNA"/>
</dbReference>
<dbReference type="GO" id="GO:0005773">
    <property type="term" value="C:vacuole"/>
    <property type="evidence" value="ECO:0007669"/>
    <property type="project" value="GOC"/>
</dbReference>
<feature type="transmembrane region" description="Helical" evidence="8">
    <location>
        <begin position="84"/>
        <end position="102"/>
    </location>
</feature>
<dbReference type="PANTHER" id="PTHR13505:SF7">
    <property type="entry name" value="TRANSMEMBRANE PROTEIN 208"/>
    <property type="match status" value="1"/>
</dbReference>
<evidence type="ECO:0000256" key="1">
    <source>
        <dbReference type="ARBA" id="ARBA00004477"/>
    </source>
</evidence>
<proteinExistence type="inferred from homology"/>
<organism evidence="9 10">
    <name type="scientific">Tilletia horrida</name>
    <dbReference type="NCBI Taxonomy" id="155126"/>
    <lineage>
        <taxon>Eukaryota</taxon>
        <taxon>Fungi</taxon>
        <taxon>Dikarya</taxon>
        <taxon>Basidiomycota</taxon>
        <taxon>Ustilaginomycotina</taxon>
        <taxon>Exobasidiomycetes</taxon>
        <taxon>Tilletiales</taxon>
        <taxon>Tilletiaceae</taxon>
        <taxon>Tilletia</taxon>
    </lineage>
</organism>
<gene>
    <name evidence="9" type="ORF">OC846_005207</name>
</gene>
<dbReference type="Pfam" id="PF05620">
    <property type="entry name" value="TMEM208_SND2"/>
    <property type="match status" value="1"/>
</dbReference>